<keyword evidence="3" id="KW-1185">Reference proteome</keyword>
<dbReference type="EMBL" id="BMMI01000017">
    <property type="protein sequence ID" value="GGL85452.1"/>
    <property type="molecule type" value="Genomic_DNA"/>
</dbReference>
<dbReference type="Pfam" id="PF03793">
    <property type="entry name" value="PASTA"/>
    <property type="match status" value="1"/>
</dbReference>
<dbReference type="Proteomes" id="UP000648663">
    <property type="component" value="Unassembled WGS sequence"/>
</dbReference>
<name>A0ABQ2GD79_9ACTN</name>
<evidence type="ECO:0000313" key="3">
    <source>
        <dbReference type="Proteomes" id="UP000648663"/>
    </source>
</evidence>
<comment type="caution">
    <text evidence="2">The sequence shown here is derived from an EMBL/GenBank/DDBJ whole genome shotgun (WGS) entry which is preliminary data.</text>
</comment>
<gene>
    <name evidence="2" type="ORF">GCM10011589_47330</name>
</gene>
<dbReference type="RefSeq" id="WP_188959747.1">
    <property type="nucleotide sequence ID" value="NZ_BAABJU010000049.1"/>
</dbReference>
<organism evidence="2 3">
    <name type="scientific">Modestobacter marinus</name>
    <dbReference type="NCBI Taxonomy" id="477641"/>
    <lineage>
        <taxon>Bacteria</taxon>
        <taxon>Bacillati</taxon>
        <taxon>Actinomycetota</taxon>
        <taxon>Actinomycetes</taxon>
        <taxon>Geodermatophilales</taxon>
        <taxon>Geodermatophilaceae</taxon>
        <taxon>Modestobacter</taxon>
    </lineage>
</organism>
<evidence type="ECO:0000313" key="2">
    <source>
        <dbReference type="EMBL" id="GGL85452.1"/>
    </source>
</evidence>
<dbReference type="PROSITE" id="PS51178">
    <property type="entry name" value="PASTA"/>
    <property type="match status" value="1"/>
</dbReference>
<proteinExistence type="predicted"/>
<dbReference type="Gene3D" id="3.30.10.20">
    <property type="match status" value="1"/>
</dbReference>
<sequence length="80" mass="7685">MATPVTVPALVGLTVPEAVSIAGPLGLALMGAKGESPVTLTGSITAQRPPLGVVALAGTAVTIWTDETDGAAGSMASLVS</sequence>
<evidence type="ECO:0000259" key="1">
    <source>
        <dbReference type="PROSITE" id="PS51178"/>
    </source>
</evidence>
<reference evidence="3" key="1">
    <citation type="journal article" date="2019" name="Int. J. Syst. Evol. Microbiol.">
        <title>The Global Catalogue of Microorganisms (GCM) 10K type strain sequencing project: providing services to taxonomists for standard genome sequencing and annotation.</title>
        <authorList>
            <consortium name="The Broad Institute Genomics Platform"/>
            <consortium name="The Broad Institute Genome Sequencing Center for Infectious Disease"/>
            <person name="Wu L."/>
            <person name="Ma J."/>
        </authorList>
    </citation>
    <scope>NUCLEOTIDE SEQUENCE [LARGE SCALE GENOMIC DNA]</scope>
    <source>
        <strain evidence="3">CGMCC 4.5581</strain>
    </source>
</reference>
<feature type="domain" description="PASTA" evidence="1">
    <location>
        <begin position="1"/>
        <end position="67"/>
    </location>
</feature>
<accession>A0ABQ2GD79</accession>
<dbReference type="InterPro" id="IPR005543">
    <property type="entry name" value="PASTA_dom"/>
</dbReference>
<protein>
    <recommendedName>
        <fullName evidence="1">PASTA domain-containing protein</fullName>
    </recommendedName>
</protein>